<keyword evidence="3" id="KW-1185">Reference proteome</keyword>
<dbReference type="Proteomes" id="UP000182229">
    <property type="component" value="Unassembled WGS sequence"/>
</dbReference>
<evidence type="ECO:0000313" key="2">
    <source>
        <dbReference type="EMBL" id="OJH41976.1"/>
    </source>
</evidence>
<proteinExistence type="predicted"/>
<dbReference type="OrthoDB" id="528778at2"/>
<evidence type="ECO:0000313" key="3">
    <source>
        <dbReference type="Proteomes" id="UP000182229"/>
    </source>
</evidence>
<name>A0A1L9BIE6_9BACT</name>
<dbReference type="EMBL" id="MPIN01000001">
    <property type="protein sequence ID" value="OJH41976.1"/>
    <property type="molecule type" value="Genomic_DNA"/>
</dbReference>
<evidence type="ECO:0000259" key="1">
    <source>
        <dbReference type="Pfam" id="PF13761"/>
    </source>
</evidence>
<dbReference type="InterPro" id="IPR025311">
    <property type="entry name" value="DUF4166"/>
</dbReference>
<protein>
    <recommendedName>
        <fullName evidence="1">DUF4166 domain-containing protein</fullName>
    </recommendedName>
</protein>
<dbReference type="Pfam" id="PF13761">
    <property type="entry name" value="DUF4166"/>
    <property type="match status" value="1"/>
</dbReference>
<organism evidence="2 3">
    <name type="scientific">Cystobacter ferrugineus</name>
    <dbReference type="NCBI Taxonomy" id="83449"/>
    <lineage>
        <taxon>Bacteria</taxon>
        <taxon>Pseudomonadati</taxon>
        <taxon>Myxococcota</taxon>
        <taxon>Myxococcia</taxon>
        <taxon>Myxococcales</taxon>
        <taxon>Cystobacterineae</taxon>
        <taxon>Archangiaceae</taxon>
        <taxon>Cystobacter</taxon>
    </lineage>
</organism>
<accession>A0A1L9BIE6</accession>
<feature type="domain" description="DUF4166" evidence="1">
    <location>
        <begin position="28"/>
        <end position="184"/>
    </location>
</feature>
<sequence>MIAAPAVPEVLPPPSLYAQLLGPDWQRLPPRVRQLHSEGLAHGRFHVRRAPGLLAALMGWLLRLPPAGEDVPTRLVVRREGATWFWERAFGGHALVTSQHVWPGELLAERLGAVACVFRLRVEGQGLHYEQVGAWVCLGGWSLRLPRLLAPRIEAEALDAPEGMRVHVRIGAPLLGRLLSYEGWVCPEENP</sequence>
<gene>
    <name evidence="2" type="ORF">BON30_01770</name>
</gene>
<reference evidence="2 3" key="2">
    <citation type="submission" date="2016-12" db="EMBL/GenBank/DDBJ databases">
        <title>Draft Genome Sequence of Cystobacter ferrugineus Strain Cbfe23.</title>
        <authorList>
            <person name="Akbar S."/>
            <person name="Dowd S.E."/>
            <person name="Stevens D.C."/>
        </authorList>
    </citation>
    <scope>NUCLEOTIDE SEQUENCE [LARGE SCALE GENOMIC DNA]</scope>
    <source>
        <strain evidence="2 3">Cbfe23</strain>
    </source>
</reference>
<dbReference type="STRING" id="83449.BON30_01770"/>
<dbReference type="AlphaFoldDB" id="A0A1L9BIE6"/>
<comment type="caution">
    <text evidence="2">The sequence shown here is derived from an EMBL/GenBank/DDBJ whole genome shotgun (WGS) entry which is preliminary data.</text>
</comment>
<reference evidence="3" key="1">
    <citation type="submission" date="2016-11" db="EMBL/GenBank/DDBJ databases">
        <authorList>
            <person name="Shukria A."/>
            <person name="Stevens D.C."/>
        </authorList>
    </citation>
    <scope>NUCLEOTIDE SEQUENCE [LARGE SCALE GENOMIC DNA]</scope>
    <source>
        <strain evidence="3">Cbfe23</strain>
    </source>
</reference>
<dbReference type="RefSeq" id="WP_071896073.1">
    <property type="nucleotide sequence ID" value="NZ_MPIN01000001.1"/>
</dbReference>